<dbReference type="KEGG" id="fes:HER31_07035"/>
<reference evidence="9 10" key="1">
    <citation type="submission" date="2020-04" db="EMBL/GenBank/DDBJ databases">
        <title>Ferrimonas sp. S7 isolated from sea water.</title>
        <authorList>
            <person name="Bae S.S."/>
            <person name="Baek K."/>
        </authorList>
    </citation>
    <scope>NUCLEOTIDE SEQUENCE [LARGE SCALE GENOMIC DNA]</scope>
    <source>
        <strain evidence="9 10">S7</strain>
    </source>
</reference>
<dbReference type="EMBL" id="CP051180">
    <property type="protein sequence ID" value="QIZ78839.1"/>
    <property type="molecule type" value="Genomic_DNA"/>
</dbReference>
<accession>A0A6H1UJN6</accession>
<keyword evidence="10" id="KW-1185">Reference proteome</keyword>
<dbReference type="GO" id="GO:0005975">
    <property type="term" value="P:carbohydrate metabolic process"/>
    <property type="evidence" value="ECO:0007669"/>
    <property type="project" value="UniProtKB-UniRule"/>
</dbReference>
<dbReference type="EC" id="3.1.1.31" evidence="5 7"/>
<dbReference type="RefSeq" id="WP_168663201.1">
    <property type="nucleotide sequence ID" value="NZ_CP051180.1"/>
</dbReference>
<dbReference type="PANTHER" id="PTHR11054:SF0">
    <property type="entry name" value="6-PHOSPHOGLUCONOLACTONASE"/>
    <property type="match status" value="1"/>
</dbReference>
<sequence length="230" mass="25089">MPVFKPFEYSTDLVDVLASKIAADLQRAIDARGRASLVVSGGSTPLPLFRRLSNIGIEWAQVFITLADERWLPADDPESNERLVRQHLLQGKAASAHFSGLVSSDSTPEAGIALVAEKLSHFPKPFDVIVLGMGNDGHTASLFPCSEQLTLAMATEQLLVAVHPTTAPHARLSLSLSALLNARQIYLHIAGESKQQVLEQALVHTDTTQMPIRAVLNQHKTPVDVYWSQK</sequence>
<dbReference type="UniPathway" id="UPA00115">
    <property type="reaction ID" value="UER00409"/>
</dbReference>
<dbReference type="InterPro" id="IPR006148">
    <property type="entry name" value="Glc/Gal-6P_isomerase"/>
</dbReference>
<gene>
    <name evidence="7 9" type="primary">pgl</name>
    <name evidence="9" type="ORF">HER31_07035</name>
</gene>
<protein>
    <recommendedName>
        <fullName evidence="6 7">6-phosphogluconolactonase</fullName>
        <shortName evidence="7">6PGL</shortName>
        <ecNumber evidence="5 7">3.1.1.31</ecNumber>
    </recommendedName>
</protein>
<name>A0A6H1UJN6_9GAMM</name>
<dbReference type="CDD" id="cd01400">
    <property type="entry name" value="6PGL"/>
    <property type="match status" value="1"/>
</dbReference>
<evidence type="ECO:0000256" key="5">
    <source>
        <dbReference type="ARBA" id="ARBA00013198"/>
    </source>
</evidence>
<dbReference type="Gene3D" id="3.40.50.1360">
    <property type="match status" value="1"/>
</dbReference>
<comment type="pathway">
    <text evidence="3 7">Carbohydrate degradation; pentose phosphate pathway; D-ribulose 5-phosphate from D-glucose 6-phosphate (oxidative stage): step 2/3.</text>
</comment>
<dbReference type="GO" id="GO:0006098">
    <property type="term" value="P:pentose-phosphate shunt"/>
    <property type="evidence" value="ECO:0007669"/>
    <property type="project" value="UniProtKB-UniPathway"/>
</dbReference>
<evidence type="ECO:0000256" key="7">
    <source>
        <dbReference type="RuleBase" id="RU365095"/>
    </source>
</evidence>
<keyword evidence="7 9" id="KW-0378">Hydrolase</keyword>
<evidence type="ECO:0000313" key="10">
    <source>
        <dbReference type="Proteomes" id="UP000501602"/>
    </source>
</evidence>
<dbReference type="InterPro" id="IPR039104">
    <property type="entry name" value="6PGL"/>
</dbReference>
<dbReference type="AlphaFoldDB" id="A0A6H1UJN6"/>
<dbReference type="Pfam" id="PF01182">
    <property type="entry name" value="Glucosamine_iso"/>
    <property type="match status" value="1"/>
</dbReference>
<dbReference type="NCBIfam" id="TIGR01198">
    <property type="entry name" value="pgl"/>
    <property type="match status" value="1"/>
</dbReference>
<dbReference type="PANTHER" id="PTHR11054">
    <property type="entry name" value="6-PHOSPHOGLUCONOLACTONASE"/>
    <property type="match status" value="1"/>
</dbReference>
<evidence type="ECO:0000259" key="8">
    <source>
        <dbReference type="Pfam" id="PF01182"/>
    </source>
</evidence>
<comment type="function">
    <text evidence="2 7">Hydrolysis of 6-phosphogluconolactone to 6-phosphogluconate.</text>
</comment>
<evidence type="ECO:0000256" key="3">
    <source>
        <dbReference type="ARBA" id="ARBA00004961"/>
    </source>
</evidence>
<evidence type="ECO:0000256" key="2">
    <source>
        <dbReference type="ARBA" id="ARBA00002681"/>
    </source>
</evidence>
<dbReference type="Proteomes" id="UP000501602">
    <property type="component" value="Chromosome"/>
</dbReference>
<comment type="catalytic activity">
    <reaction evidence="1 7">
        <text>6-phospho-D-glucono-1,5-lactone + H2O = 6-phospho-D-gluconate + H(+)</text>
        <dbReference type="Rhea" id="RHEA:12556"/>
        <dbReference type="ChEBI" id="CHEBI:15377"/>
        <dbReference type="ChEBI" id="CHEBI:15378"/>
        <dbReference type="ChEBI" id="CHEBI:57955"/>
        <dbReference type="ChEBI" id="CHEBI:58759"/>
        <dbReference type="EC" id="3.1.1.31"/>
    </reaction>
</comment>
<dbReference type="InterPro" id="IPR037171">
    <property type="entry name" value="NagB/RpiA_transferase-like"/>
</dbReference>
<evidence type="ECO:0000256" key="1">
    <source>
        <dbReference type="ARBA" id="ARBA00000832"/>
    </source>
</evidence>
<dbReference type="SUPFAM" id="SSF100950">
    <property type="entry name" value="NagB/RpiA/CoA transferase-like"/>
    <property type="match status" value="1"/>
</dbReference>
<feature type="domain" description="Glucosamine/galactosamine-6-phosphate isomerase" evidence="8">
    <location>
        <begin position="11"/>
        <end position="219"/>
    </location>
</feature>
<evidence type="ECO:0000256" key="6">
    <source>
        <dbReference type="ARBA" id="ARBA00020337"/>
    </source>
</evidence>
<evidence type="ECO:0000256" key="4">
    <source>
        <dbReference type="ARBA" id="ARBA00010662"/>
    </source>
</evidence>
<proteinExistence type="inferred from homology"/>
<organism evidence="9 10">
    <name type="scientific">Ferrimonas lipolytica</name>
    <dbReference type="NCBI Taxonomy" id="2724191"/>
    <lineage>
        <taxon>Bacteria</taxon>
        <taxon>Pseudomonadati</taxon>
        <taxon>Pseudomonadota</taxon>
        <taxon>Gammaproteobacteria</taxon>
        <taxon>Alteromonadales</taxon>
        <taxon>Ferrimonadaceae</taxon>
        <taxon>Ferrimonas</taxon>
    </lineage>
</organism>
<dbReference type="GO" id="GO:0017057">
    <property type="term" value="F:6-phosphogluconolactonase activity"/>
    <property type="evidence" value="ECO:0007669"/>
    <property type="project" value="UniProtKB-UniRule"/>
</dbReference>
<evidence type="ECO:0000313" key="9">
    <source>
        <dbReference type="EMBL" id="QIZ78839.1"/>
    </source>
</evidence>
<comment type="similarity">
    <text evidence="4 7">Belongs to the glucosamine/galactosamine-6-phosphate isomerase family. 6-phosphogluconolactonase subfamily.</text>
</comment>
<dbReference type="InterPro" id="IPR005900">
    <property type="entry name" value="6-phosphogluconolactonase_DevB"/>
</dbReference>